<evidence type="ECO:0000256" key="1">
    <source>
        <dbReference type="ARBA" id="ARBA00009437"/>
    </source>
</evidence>
<evidence type="ECO:0000259" key="5">
    <source>
        <dbReference type="PROSITE" id="PS50931"/>
    </source>
</evidence>
<dbReference type="InterPro" id="IPR036388">
    <property type="entry name" value="WH-like_DNA-bd_sf"/>
</dbReference>
<dbReference type="PROSITE" id="PS50931">
    <property type="entry name" value="HTH_LYSR"/>
    <property type="match status" value="1"/>
</dbReference>
<name>A0ABN1XU12_9ACTN</name>
<comment type="caution">
    <text evidence="6">The sequence shown here is derived from an EMBL/GenBank/DDBJ whole genome shotgun (WGS) entry which is preliminary data.</text>
</comment>
<dbReference type="CDD" id="cd05466">
    <property type="entry name" value="PBP2_LTTR_substrate"/>
    <property type="match status" value="1"/>
</dbReference>
<protein>
    <submittedName>
        <fullName evidence="6">LysR substrate-binding domain-containing protein</fullName>
    </submittedName>
</protein>
<dbReference type="Gene3D" id="1.10.10.10">
    <property type="entry name" value="Winged helix-like DNA-binding domain superfamily/Winged helix DNA-binding domain"/>
    <property type="match status" value="1"/>
</dbReference>
<evidence type="ECO:0000313" key="7">
    <source>
        <dbReference type="Proteomes" id="UP001499863"/>
    </source>
</evidence>
<sequence>MLWSYDFLGMERGQAVDINTLTHFLAVARAEHLSRAAQQLRVAQPSLSRSIARLEAELGAPLFERGGRLRLNDTGHLFRGYVERALGELESGRRAVAEAIGDGAGTVRLASETFLAFSGLLAAFKRQCPGVELELHQLPAAEMARRLRAQDADLAIASQPIAADGLESVRLLDEEVGLALPLGHPLAGRGSVGVEELADLPFIATRPGHWQRRLLDRVFAGRGLTPRIVCEGDEAGAIAELISVGLGVGLVPVIALRTVSQVPMAYVSVDSPDCRRVLTLYWTEGGRLSAPARRLRDAIAGWDWETNGSGAG</sequence>
<dbReference type="Pfam" id="PF03466">
    <property type="entry name" value="LysR_substrate"/>
    <property type="match status" value="1"/>
</dbReference>
<dbReference type="Pfam" id="PF00126">
    <property type="entry name" value="HTH_1"/>
    <property type="match status" value="1"/>
</dbReference>
<dbReference type="PRINTS" id="PR00039">
    <property type="entry name" value="HTHLYSR"/>
</dbReference>
<dbReference type="Proteomes" id="UP001499863">
    <property type="component" value="Unassembled WGS sequence"/>
</dbReference>
<dbReference type="InterPro" id="IPR005119">
    <property type="entry name" value="LysR_subst-bd"/>
</dbReference>
<keyword evidence="7" id="KW-1185">Reference proteome</keyword>
<organism evidence="6 7">
    <name type="scientific">Kitasatospora putterlickiae</name>
    <dbReference type="NCBI Taxonomy" id="221725"/>
    <lineage>
        <taxon>Bacteria</taxon>
        <taxon>Bacillati</taxon>
        <taxon>Actinomycetota</taxon>
        <taxon>Actinomycetes</taxon>
        <taxon>Kitasatosporales</taxon>
        <taxon>Streptomycetaceae</taxon>
        <taxon>Kitasatospora</taxon>
    </lineage>
</organism>
<dbReference type="InterPro" id="IPR036390">
    <property type="entry name" value="WH_DNA-bd_sf"/>
</dbReference>
<evidence type="ECO:0000256" key="3">
    <source>
        <dbReference type="ARBA" id="ARBA00023125"/>
    </source>
</evidence>
<keyword evidence="2" id="KW-0805">Transcription regulation</keyword>
<comment type="similarity">
    <text evidence="1">Belongs to the LysR transcriptional regulatory family.</text>
</comment>
<evidence type="ECO:0000256" key="4">
    <source>
        <dbReference type="ARBA" id="ARBA00023163"/>
    </source>
</evidence>
<keyword evidence="4" id="KW-0804">Transcription</keyword>
<dbReference type="SUPFAM" id="SSF46785">
    <property type="entry name" value="Winged helix' DNA-binding domain"/>
    <property type="match status" value="1"/>
</dbReference>
<evidence type="ECO:0000256" key="2">
    <source>
        <dbReference type="ARBA" id="ARBA00023015"/>
    </source>
</evidence>
<dbReference type="Gene3D" id="3.40.190.290">
    <property type="match status" value="1"/>
</dbReference>
<dbReference type="PANTHER" id="PTHR30346:SF28">
    <property type="entry name" value="HTH-TYPE TRANSCRIPTIONAL REGULATOR CYNR"/>
    <property type="match status" value="1"/>
</dbReference>
<proteinExistence type="inferred from homology"/>
<keyword evidence="3" id="KW-0238">DNA-binding</keyword>
<dbReference type="SUPFAM" id="SSF53850">
    <property type="entry name" value="Periplasmic binding protein-like II"/>
    <property type="match status" value="1"/>
</dbReference>
<reference evidence="6 7" key="1">
    <citation type="journal article" date="2019" name="Int. J. Syst. Evol. Microbiol.">
        <title>The Global Catalogue of Microorganisms (GCM) 10K type strain sequencing project: providing services to taxonomists for standard genome sequencing and annotation.</title>
        <authorList>
            <consortium name="The Broad Institute Genomics Platform"/>
            <consortium name="The Broad Institute Genome Sequencing Center for Infectious Disease"/>
            <person name="Wu L."/>
            <person name="Ma J."/>
        </authorList>
    </citation>
    <scope>NUCLEOTIDE SEQUENCE [LARGE SCALE GENOMIC DNA]</scope>
    <source>
        <strain evidence="6 7">JCM 12393</strain>
    </source>
</reference>
<dbReference type="PANTHER" id="PTHR30346">
    <property type="entry name" value="TRANSCRIPTIONAL DUAL REGULATOR HCAR-RELATED"/>
    <property type="match status" value="1"/>
</dbReference>
<evidence type="ECO:0000313" key="6">
    <source>
        <dbReference type="EMBL" id="GAA1390214.1"/>
    </source>
</evidence>
<gene>
    <name evidence="6" type="ORF">GCM10009639_18630</name>
</gene>
<accession>A0ABN1XU12</accession>
<dbReference type="EMBL" id="BAAAKJ010000095">
    <property type="protein sequence ID" value="GAA1390214.1"/>
    <property type="molecule type" value="Genomic_DNA"/>
</dbReference>
<feature type="domain" description="HTH lysR-type" evidence="5">
    <location>
        <begin position="16"/>
        <end position="72"/>
    </location>
</feature>
<dbReference type="InterPro" id="IPR000847">
    <property type="entry name" value="LysR_HTH_N"/>
</dbReference>